<evidence type="ECO:0000313" key="1">
    <source>
        <dbReference type="EMBL" id="EIE86900.1"/>
    </source>
</evidence>
<protein>
    <submittedName>
        <fullName evidence="1">Uncharacterized protein</fullName>
    </submittedName>
</protein>
<name>I1CEM0_RHIO9</name>
<dbReference type="Proteomes" id="UP000009138">
    <property type="component" value="Unassembled WGS sequence"/>
</dbReference>
<keyword evidence="2" id="KW-1185">Reference proteome</keyword>
<accession>I1CEM0</accession>
<dbReference type="VEuPathDB" id="FungiDB:RO3G_11611"/>
<organism evidence="1 2">
    <name type="scientific">Rhizopus delemar (strain RA 99-880 / ATCC MYA-4621 / FGSC 9543 / NRRL 43880)</name>
    <name type="common">Mucormycosis agent</name>
    <name type="synonym">Rhizopus arrhizus var. delemar</name>
    <dbReference type="NCBI Taxonomy" id="246409"/>
    <lineage>
        <taxon>Eukaryota</taxon>
        <taxon>Fungi</taxon>
        <taxon>Fungi incertae sedis</taxon>
        <taxon>Mucoromycota</taxon>
        <taxon>Mucoromycotina</taxon>
        <taxon>Mucoromycetes</taxon>
        <taxon>Mucorales</taxon>
        <taxon>Mucorineae</taxon>
        <taxon>Rhizopodaceae</taxon>
        <taxon>Rhizopus</taxon>
    </lineage>
</organism>
<sequence>MNQYKDKAFLLVDYAAETSDMATARSQKIIQRADESLPLFEQHLMEYAEHAIVFVQLKRSAFCIITKYMG</sequence>
<dbReference type="GeneID" id="93618576"/>
<dbReference type="InParanoid" id="I1CEM0"/>
<evidence type="ECO:0000313" key="2">
    <source>
        <dbReference type="Proteomes" id="UP000009138"/>
    </source>
</evidence>
<reference evidence="1 2" key="1">
    <citation type="journal article" date="2009" name="PLoS Genet.">
        <title>Genomic analysis of the basal lineage fungus Rhizopus oryzae reveals a whole-genome duplication.</title>
        <authorList>
            <person name="Ma L.-J."/>
            <person name="Ibrahim A.S."/>
            <person name="Skory C."/>
            <person name="Grabherr M.G."/>
            <person name="Burger G."/>
            <person name="Butler M."/>
            <person name="Elias M."/>
            <person name="Idnurm A."/>
            <person name="Lang B.F."/>
            <person name="Sone T."/>
            <person name="Abe A."/>
            <person name="Calvo S.E."/>
            <person name="Corrochano L.M."/>
            <person name="Engels R."/>
            <person name="Fu J."/>
            <person name="Hansberg W."/>
            <person name="Kim J.-M."/>
            <person name="Kodira C.D."/>
            <person name="Koehrsen M.J."/>
            <person name="Liu B."/>
            <person name="Miranda-Saavedra D."/>
            <person name="O'Leary S."/>
            <person name="Ortiz-Castellanos L."/>
            <person name="Poulter R."/>
            <person name="Rodriguez-Romero J."/>
            <person name="Ruiz-Herrera J."/>
            <person name="Shen Y.-Q."/>
            <person name="Zeng Q."/>
            <person name="Galagan J."/>
            <person name="Birren B.W."/>
            <person name="Cuomo C.A."/>
            <person name="Wickes B.L."/>
        </authorList>
    </citation>
    <scope>NUCLEOTIDE SEQUENCE [LARGE SCALE GENOMIC DNA]</scope>
    <source>
        <strain evidence="2">RA 99-880 / ATCC MYA-4621 / FGSC 9543 / NRRL 43880</strain>
    </source>
</reference>
<proteinExistence type="predicted"/>
<dbReference type="RefSeq" id="XP_067522296.1">
    <property type="nucleotide sequence ID" value="XM_067666195.1"/>
</dbReference>
<dbReference type="AlphaFoldDB" id="I1CEM0"/>
<gene>
    <name evidence="1" type="ORF">RO3G_11611</name>
</gene>
<dbReference type="EMBL" id="CH476740">
    <property type="protein sequence ID" value="EIE86900.1"/>
    <property type="molecule type" value="Genomic_DNA"/>
</dbReference>